<evidence type="ECO:0000313" key="2">
    <source>
        <dbReference type="EMBL" id="EFW13123.1"/>
    </source>
</evidence>
<reference evidence="3" key="1">
    <citation type="journal article" date="2011" name="Genome Biol. Evol.">
        <title>Massive genomic decay in Serratia symbiotica, a recently evolved symbiont of aphids.</title>
        <authorList>
            <person name="Burke G.R."/>
            <person name="Moran N.A."/>
        </authorList>
    </citation>
    <scope>NUCLEOTIDE SEQUENCE [LARGE SCALE GENOMIC DNA]</scope>
    <source>
        <strain evidence="3">Tucson</strain>
    </source>
</reference>
<dbReference type="AlphaFoldDB" id="E9CK57"/>
<evidence type="ECO:0000313" key="3">
    <source>
        <dbReference type="Proteomes" id="UP000013568"/>
    </source>
</evidence>
<sequence length="46" mass="5119">RAGHTTSRNAGKDHGGTVHRFTGRSTGQSRLHEYHADAVQHPRSQR</sequence>
<feature type="region of interest" description="Disordered" evidence="1">
    <location>
        <begin position="1"/>
        <end position="46"/>
    </location>
</feature>
<dbReference type="EMBL" id="GL636100">
    <property type="protein sequence ID" value="EFW13123.1"/>
    <property type="molecule type" value="Genomic_DNA"/>
</dbReference>
<keyword evidence="3" id="KW-1185">Reference proteome</keyword>
<proteinExistence type="predicted"/>
<name>E9CK57_9GAMM</name>
<gene>
    <name evidence="2" type="ORF">SSYM_0592</name>
</gene>
<accession>E9CK57</accession>
<feature type="compositionally biased region" description="Basic and acidic residues" evidence="1">
    <location>
        <begin position="30"/>
        <end position="40"/>
    </location>
</feature>
<evidence type="ECO:0000256" key="1">
    <source>
        <dbReference type="SAM" id="MobiDB-lite"/>
    </source>
</evidence>
<protein>
    <submittedName>
        <fullName evidence="2">Putative phage baseplate assembly protein</fullName>
    </submittedName>
</protein>
<dbReference type="Proteomes" id="UP000013568">
    <property type="component" value="Unassembled WGS sequence"/>
</dbReference>
<organism evidence="2 3">
    <name type="scientific">Serratia symbiotica str. Tucson</name>
    <dbReference type="NCBI Taxonomy" id="914128"/>
    <lineage>
        <taxon>Bacteria</taxon>
        <taxon>Pseudomonadati</taxon>
        <taxon>Pseudomonadota</taxon>
        <taxon>Gammaproteobacteria</taxon>
        <taxon>Enterobacterales</taxon>
        <taxon>Yersiniaceae</taxon>
        <taxon>Serratia</taxon>
        <taxon>Serratia symbiotica</taxon>
    </lineage>
</organism>
<feature type="non-terminal residue" evidence="2">
    <location>
        <position position="1"/>
    </location>
</feature>
<dbReference type="HOGENOM" id="CLU_3177526_0_0_6"/>